<proteinExistence type="predicted"/>
<dbReference type="Proteomes" id="UP000077202">
    <property type="component" value="Unassembled WGS sequence"/>
</dbReference>
<sequence length="173" mass="18681">MTRQGNNRLGGEWCGGIPKPDFESKTWFVMGACFVEKTPKSDEPDDEPEPEQEPEPESGPAPVFSQDSDLAEATIELVSGMRRYGWLAGSLVEVFSQTSEDYMAHGDLGALLRRLLPGQCCKLAVCEWRRTLVGTLCSESLGNPEDGDLLATPGSRSAVPNSADSGKKVHAPP</sequence>
<dbReference type="AlphaFoldDB" id="A0A176VQ51"/>
<comment type="caution">
    <text evidence="2">The sequence shown here is derived from an EMBL/GenBank/DDBJ whole genome shotgun (WGS) entry which is preliminary data.</text>
</comment>
<accession>A0A176VQ51</accession>
<keyword evidence="3" id="KW-1185">Reference proteome</keyword>
<reference evidence="2" key="1">
    <citation type="submission" date="2016-03" db="EMBL/GenBank/DDBJ databases">
        <title>Mechanisms controlling the formation of the plant cell surface in tip-growing cells are functionally conserved among land plants.</title>
        <authorList>
            <person name="Honkanen S."/>
            <person name="Jones V.A."/>
            <person name="Morieri G."/>
            <person name="Champion C."/>
            <person name="Hetherington A.J."/>
            <person name="Kelly S."/>
            <person name="Saint-Marcoux D."/>
            <person name="Proust H."/>
            <person name="Prescott H."/>
            <person name="Dolan L."/>
        </authorList>
    </citation>
    <scope>NUCLEOTIDE SEQUENCE [LARGE SCALE GENOMIC DNA]</scope>
    <source>
        <tissue evidence="2">Whole gametophyte</tissue>
    </source>
</reference>
<protein>
    <submittedName>
        <fullName evidence="2">Uncharacterized protein</fullName>
    </submittedName>
</protein>
<organism evidence="2 3">
    <name type="scientific">Marchantia polymorpha subsp. ruderalis</name>
    <dbReference type="NCBI Taxonomy" id="1480154"/>
    <lineage>
        <taxon>Eukaryota</taxon>
        <taxon>Viridiplantae</taxon>
        <taxon>Streptophyta</taxon>
        <taxon>Embryophyta</taxon>
        <taxon>Marchantiophyta</taxon>
        <taxon>Marchantiopsida</taxon>
        <taxon>Marchantiidae</taxon>
        <taxon>Marchantiales</taxon>
        <taxon>Marchantiaceae</taxon>
        <taxon>Marchantia</taxon>
    </lineage>
</organism>
<name>A0A176VQ51_MARPO</name>
<evidence type="ECO:0000256" key="1">
    <source>
        <dbReference type="SAM" id="MobiDB-lite"/>
    </source>
</evidence>
<evidence type="ECO:0000313" key="3">
    <source>
        <dbReference type="Proteomes" id="UP000077202"/>
    </source>
</evidence>
<feature type="region of interest" description="Disordered" evidence="1">
    <location>
        <begin position="142"/>
        <end position="173"/>
    </location>
</feature>
<feature type="compositionally biased region" description="Polar residues" evidence="1">
    <location>
        <begin position="154"/>
        <end position="164"/>
    </location>
</feature>
<gene>
    <name evidence="2" type="ORF">AXG93_3255s1070</name>
</gene>
<evidence type="ECO:0000313" key="2">
    <source>
        <dbReference type="EMBL" id="OAE23028.1"/>
    </source>
</evidence>
<dbReference type="EMBL" id="LVLJ01002971">
    <property type="protein sequence ID" value="OAE23028.1"/>
    <property type="molecule type" value="Genomic_DNA"/>
</dbReference>
<feature type="region of interest" description="Disordered" evidence="1">
    <location>
        <begin position="37"/>
        <end position="67"/>
    </location>
</feature>
<feature type="compositionally biased region" description="Acidic residues" evidence="1">
    <location>
        <begin position="43"/>
        <end position="56"/>
    </location>
</feature>